<reference evidence="2" key="1">
    <citation type="submission" date="2021-01" db="EMBL/GenBank/DDBJ databases">
        <title>Genome seq and assembly of Tabrizicola sp. KVB23.</title>
        <authorList>
            <person name="Chhetri G."/>
        </authorList>
    </citation>
    <scope>NUCLEOTIDE SEQUENCE</scope>
    <source>
        <strain evidence="2">KVB23</strain>
    </source>
</reference>
<accession>A0A8J7SW25</accession>
<evidence type="ECO:0000313" key="3">
    <source>
        <dbReference type="Proteomes" id="UP000619033"/>
    </source>
</evidence>
<dbReference type="RefSeq" id="WP_202660282.1">
    <property type="nucleotide sequence ID" value="NZ_JAESVP010000004.1"/>
</dbReference>
<gene>
    <name evidence="2" type="ORF">JI744_10145</name>
</gene>
<protein>
    <submittedName>
        <fullName evidence="2">DUF861 domain-containing protein</fullName>
    </submittedName>
</protein>
<dbReference type="PANTHER" id="PTHR40943">
    <property type="entry name" value="CYTOPLASMIC PROTEIN-RELATED"/>
    <property type="match status" value="1"/>
</dbReference>
<sequence length="116" mass="12583">MTSRTILHQTDITNAPLIPAGQRKGRGAGDPQLRVMPIDTGSSGRIGLWECAPGGWPVIDRIDTEVCYTLSGRATLTDQDSGWAVEVAQGDLVILSVGWTCRWDVISPVTNIYVIF</sequence>
<comment type="caution">
    <text evidence="2">The sequence shown here is derived from an EMBL/GenBank/DDBJ whole genome shotgun (WGS) entry which is preliminary data.</text>
</comment>
<feature type="domain" description="(S)-ureidoglycine aminohydrolase cupin" evidence="1">
    <location>
        <begin position="45"/>
        <end position="113"/>
    </location>
</feature>
<proteinExistence type="predicted"/>
<evidence type="ECO:0000313" key="2">
    <source>
        <dbReference type="EMBL" id="MBL4928464.1"/>
    </source>
</evidence>
<evidence type="ECO:0000259" key="1">
    <source>
        <dbReference type="Pfam" id="PF05899"/>
    </source>
</evidence>
<dbReference type="EMBL" id="JAESVP010000004">
    <property type="protein sequence ID" value="MBL4928464.1"/>
    <property type="molecule type" value="Genomic_DNA"/>
</dbReference>
<dbReference type="InterPro" id="IPR011051">
    <property type="entry name" value="RmlC_Cupin_sf"/>
</dbReference>
<dbReference type="Gene3D" id="2.60.120.10">
    <property type="entry name" value="Jelly Rolls"/>
    <property type="match status" value="1"/>
</dbReference>
<dbReference type="PANTHER" id="PTHR40943:SF1">
    <property type="entry name" value="CYTOPLASMIC PROTEIN"/>
    <property type="match status" value="1"/>
</dbReference>
<organism evidence="2 3">
    <name type="scientific">Fuscibacter oryzae</name>
    <dbReference type="NCBI Taxonomy" id="2803939"/>
    <lineage>
        <taxon>Bacteria</taxon>
        <taxon>Pseudomonadati</taxon>
        <taxon>Pseudomonadota</taxon>
        <taxon>Alphaproteobacteria</taxon>
        <taxon>Rhodobacterales</taxon>
        <taxon>Paracoccaceae</taxon>
        <taxon>Fuscibacter</taxon>
    </lineage>
</organism>
<keyword evidence="3" id="KW-1185">Reference proteome</keyword>
<dbReference type="SUPFAM" id="SSF51182">
    <property type="entry name" value="RmlC-like cupins"/>
    <property type="match status" value="1"/>
</dbReference>
<dbReference type="InterPro" id="IPR014710">
    <property type="entry name" value="RmlC-like_jellyroll"/>
</dbReference>
<dbReference type="Pfam" id="PF05899">
    <property type="entry name" value="Cupin_3"/>
    <property type="match status" value="1"/>
</dbReference>
<name>A0A8J7SW25_9RHOB</name>
<dbReference type="Proteomes" id="UP000619033">
    <property type="component" value="Unassembled WGS sequence"/>
</dbReference>
<dbReference type="InterPro" id="IPR008579">
    <property type="entry name" value="UGlyAH_Cupin_dom"/>
</dbReference>
<dbReference type="AlphaFoldDB" id="A0A8J7SW25"/>